<proteinExistence type="inferred from homology"/>
<dbReference type="Proteomes" id="UP000823641">
    <property type="component" value="Unassembled WGS sequence"/>
</dbReference>
<evidence type="ECO:0000259" key="6">
    <source>
        <dbReference type="Pfam" id="PF00551"/>
    </source>
</evidence>
<dbReference type="GO" id="GO:0005829">
    <property type="term" value="C:cytosol"/>
    <property type="evidence" value="ECO:0007669"/>
    <property type="project" value="TreeGrafter"/>
</dbReference>
<name>A0A9D9N4X3_9BACT</name>
<accession>A0A9D9N4X3</accession>
<sequence length="314" mass="35317">MEKKDLRIVYMGTPDFAVESLRALVENGYNVVAVVTMPDKPAGRGHKLQYSPVKQYALQHNLPLLQPEKLKDEQFLTELRSYNAHLQIVVAFRMLPQVVWSMPPMGTFNLHASLLPQYRGAAPINWAVINGETETGITTFFLQHEIDTGHVIFQEKTPIAPNENVGEVHDRLMMMGAKLVVRTVDAILEGNVPQTPQDELAVDDLKPAPKIFKDTCRMDFSKTVHDLHNFVRGLSPYPAAWTELVLPGQSEPSIVKVYEVRPEPSCHNLPVGTLETDKKTFLRVAASDGYLYLKELQLPGKKRMKVADLLNGLR</sequence>
<evidence type="ECO:0000256" key="1">
    <source>
        <dbReference type="ARBA" id="ARBA00010699"/>
    </source>
</evidence>
<dbReference type="InterPro" id="IPR002376">
    <property type="entry name" value="Formyl_transf_N"/>
</dbReference>
<evidence type="ECO:0000256" key="5">
    <source>
        <dbReference type="HAMAP-Rule" id="MF_00182"/>
    </source>
</evidence>
<evidence type="ECO:0000256" key="4">
    <source>
        <dbReference type="ARBA" id="ARBA00022917"/>
    </source>
</evidence>
<dbReference type="Pfam" id="PF02911">
    <property type="entry name" value="Formyl_trans_C"/>
    <property type="match status" value="1"/>
</dbReference>
<dbReference type="Gene3D" id="3.40.50.12230">
    <property type="match status" value="1"/>
</dbReference>
<comment type="caution">
    <text evidence="8">The sequence shown here is derived from an EMBL/GenBank/DDBJ whole genome shotgun (WGS) entry which is preliminary data.</text>
</comment>
<comment type="function">
    <text evidence="5">Attaches a formyl group to the free amino group of methionyl-tRNA(fMet). The formyl group appears to play a dual role in the initiator identity of N-formylmethionyl-tRNA by promoting its recognition by IF2 and preventing the misappropriation of this tRNA by the elongation apparatus.</text>
</comment>
<dbReference type="InterPro" id="IPR005794">
    <property type="entry name" value="Fmt"/>
</dbReference>
<evidence type="ECO:0000256" key="2">
    <source>
        <dbReference type="ARBA" id="ARBA00012261"/>
    </source>
</evidence>
<dbReference type="HAMAP" id="MF_00182">
    <property type="entry name" value="Formyl_trans"/>
    <property type="match status" value="1"/>
</dbReference>
<reference evidence="8" key="1">
    <citation type="submission" date="2020-10" db="EMBL/GenBank/DDBJ databases">
        <authorList>
            <person name="Gilroy R."/>
        </authorList>
    </citation>
    <scope>NUCLEOTIDE SEQUENCE</scope>
    <source>
        <strain evidence="8">G3-3990</strain>
    </source>
</reference>
<dbReference type="Pfam" id="PF00551">
    <property type="entry name" value="Formyl_trans_N"/>
    <property type="match status" value="1"/>
</dbReference>
<dbReference type="InterPro" id="IPR011034">
    <property type="entry name" value="Formyl_transferase-like_C_sf"/>
</dbReference>
<protein>
    <recommendedName>
        <fullName evidence="2 5">Methionyl-tRNA formyltransferase</fullName>
        <ecNumber evidence="2 5">2.1.2.9</ecNumber>
    </recommendedName>
</protein>
<feature type="domain" description="Formyl transferase N-terminal" evidence="6">
    <location>
        <begin position="7"/>
        <end position="183"/>
    </location>
</feature>
<comment type="similarity">
    <text evidence="1 5">Belongs to the Fmt family.</text>
</comment>
<keyword evidence="4 5" id="KW-0648">Protein biosynthesis</keyword>
<dbReference type="CDD" id="cd08704">
    <property type="entry name" value="Met_tRNA_FMT_C"/>
    <property type="match status" value="1"/>
</dbReference>
<evidence type="ECO:0000313" key="9">
    <source>
        <dbReference type="Proteomes" id="UP000823641"/>
    </source>
</evidence>
<feature type="domain" description="Formyl transferase C-terminal" evidence="7">
    <location>
        <begin position="210"/>
        <end position="313"/>
    </location>
</feature>
<dbReference type="EMBL" id="JADIMG010000079">
    <property type="protein sequence ID" value="MBO8460338.1"/>
    <property type="molecule type" value="Genomic_DNA"/>
</dbReference>
<dbReference type="SUPFAM" id="SSF53328">
    <property type="entry name" value="Formyltransferase"/>
    <property type="match status" value="1"/>
</dbReference>
<dbReference type="CDD" id="cd08646">
    <property type="entry name" value="FMT_core_Met-tRNA-FMT_N"/>
    <property type="match status" value="1"/>
</dbReference>
<dbReference type="InterPro" id="IPR044135">
    <property type="entry name" value="Met-tRNA-FMT_C"/>
</dbReference>
<evidence type="ECO:0000259" key="7">
    <source>
        <dbReference type="Pfam" id="PF02911"/>
    </source>
</evidence>
<dbReference type="GO" id="GO:0004479">
    <property type="term" value="F:methionyl-tRNA formyltransferase activity"/>
    <property type="evidence" value="ECO:0007669"/>
    <property type="project" value="UniProtKB-UniRule"/>
</dbReference>
<organism evidence="8 9">
    <name type="scientific">Candidatus Gallipaludibacter merdavium</name>
    <dbReference type="NCBI Taxonomy" id="2840839"/>
    <lineage>
        <taxon>Bacteria</taxon>
        <taxon>Pseudomonadati</taxon>
        <taxon>Bacteroidota</taxon>
        <taxon>Bacteroidia</taxon>
        <taxon>Bacteroidales</taxon>
        <taxon>Candidatus Gallipaludibacter</taxon>
    </lineage>
</organism>
<dbReference type="InterPro" id="IPR005793">
    <property type="entry name" value="Formyl_trans_C"/>
</dbReference>
<evidence type="ECO:0000313" key="8">
    <source>
        <dbReference type="EMBL" id="MBO8460338.1"/>
    </source>
</evidence>
<dbReference type="AlphaFoldDB" id="A0A9D9N4X3"/>
<dbReference type="EC" id="2.1.2.9" evidence="2 5"/>
<evidence type="ECO:0000256" key="3">
    <source>
        <dbReference type="ARBA" id="ARBA00022679"/>
    </source>
</evidence>
<dbReference type="SUPFAM" id="SSF50486">
    <property type="entry name" value="FMT C-terminal domain-like"/>
    <property type="match status" value="1"/>
</dbReference>
<comment type="catalytic activity">
    <reaction evidence="5">
        <text>L-methionyl-tRNA(fMet) + (6R)-10-formyltetrahydrofolate = N-formyl-L-methionyl-tRNA(fMet) + (6S)-5,6,7,8-tetrahydrofolate + H(+)</text>
        <dbReference type="Rhea" id="RHEA:24380"/>
        <dbReference type="Rhea" id="RHEA-COMP:9952"/>
        <dbReference type="Rhea" id="RHEA-COMP:9953"/>
        <dbReference type="ChEBI" id="CHEBI:15378"/>
        <dbReference type="ChEBI" id="CHEBI:57453"/>
        <dbReference type="ChEBI" id="CHEBI:78530"/>
        <dbReference type="ChEBI" id="CHEBI:78844"/>
        <dbReference type="ChEBI" id="CHEBI:195366"/>
        <dbReference type="EC" id="2.1.2.9"/>
    </reaction>
</comment>
<dbReference type="InterPro" id="IPR041711">
    <property type="entry name" value="Met-tRNA-FMT_N"/>
</dbReference>
<reference evidence="8" key="2">
    <citation type="journal article" date="2021" name="PeerJ">
        <title>Extensive microbial diversity within the chicken gut microbiome revealed by metagenomics and culture.</title>
        <authorList>
            <person name="Gilroy R."/>
            <person name="Ravi A."/>
            <person name="Getino M."/>
            <person name="Pursley I."/>
            <person name="Horton D.L."/>
            <person name="Alikhan N.F."/>
            <person name="Baker D."/>
            <person name="Gharbi K."/>
            <person name="Hall N."/>
            <person name="Watson M."/>
            <person name="Adriaenssens E.M."/>
            <person name="Foster-Nyarko E."/>
            <person name="Jarju S."/>
            <person name="Secka A."/>
            <person name="Antonio M."/>
            <person name="Oren A."/>
            <person name="Chaudhuri R.R."/>
            <person name="La Ragione R."/>
            <person name="Hildebrand F."/>
            <person name="Pallen M.J."/>
        </authorList>
    </citation>
    <scope>NUCLEOTIDE SEQUENCE</scope>
    <source>
        <strain evidence="8">G3-3990</strain>
    </source>
</reference>
<dbReference type="PANTHER" id="PTHR11138:SF5">
    <property type="entry name" value="METHIONYL-TRNA FORMYLTRANSFERASE, MITOCHONDRIAL"/>
    <property type="match status" value="1"/>
</dbReference>
<keyword evidence="3 5" id="KW-0808">Transferase</keyword>
<dbReference type="NCBIfam" id="TIGR00460">
    <property type="entry name" value="fmt"/>
    <property type="match status" value="1"/>
</dbReference>
<dbReference type="PANTHER" id="PTHR11138">
    <property type="entry name" value="METHIONYL-TRNA FORMYLTRANSFERASE"/>
    <property type="match status" value="1"/>
</dbReference>
<gene>
    <name evidence="5" type="primary">fmt</name>
    <name evidence="8" type="ORF">IAA73_08415</name>
</gene>
<feature type="binding site" evidence="5">
    <location>
        <begin position="113"/>
        <end position="116"/>
    </location>
    <ligand>
        <name>(6S)-5,6,7,8-tetrahydrofolate</name>
        <dbReference type="ChEBI" id="CHEBI:57453"/>
    </ligand>
</feature>
<dbReference type="InterPro" id="IPR036477">
    <property type="entry name" value="Formyl_transf_N_sf"/>
</dbReference>